<dbReference type="GO" id="GO:0005829">
    <property type="term" value="C:cytosol"/>
    <property type="evidence" value="ECO:0007669"/>
    <property type="project" value="Ensembl"/>
</dbReference>
<keyword evidence="8 10" id="KW-0406">Ion transport</keyword>
<sequence>MMRETEVRMNDIRNILMHFFKIIRLLVLRVVRCFSVGRTEEEEASSTEGRTRSAFPFNPLPLPSFNSLPTPASPSDGAPFRFSRAEAETQRPRERRAEMLPAAKQLLRGCSGRWRAMPPPPPLLPRPLRLLVAALADGKGGEGRAGACAQHGDPLPVLCLRGTGIIRHQNRALYSTLVPSDVTMNYKYGLPVITLTLPSRKERCQFTIKPMRMTVGDFLHDLQREDNAIEKVEVFTADGNVISTSVLMEVLLMNDFKLCMNGTEYNVHPPLKDKISTEHATEMDDIKSLVHRLFAALHLEEYQMRKERELMQKMEVLKEELLPLEQMKAGINAAVDAKTSRLLWIGLALMSTQGGALAWLTWWVYSWDIMEPVTYFITYGSAMAFYAYFVLTKQDYIYPDIRDRQFLHYFHRKSKKSKFNVDQYNKLKEDLAQVEESLKRLKNPLKLHLPIEEINDKH</sequence>
<keyword evidence="7 10" id="KW-1133">Transmembrane helix</keyword>
<reference evidence="13" key="3">
    <citation type="submission" date="2025-09" db="UniProtKB">
        <authorList>
            <consortium name="Ensembl"/>
        </authorList>
    </citation>
    <scope>IDENTIFICATION</scope>
</reference>
<evidence type="ECO:0000313" key="13">
    <source>
        <dbReference type="Ensembl" id="ENSACAP00000012614.4"/>
    </source>
</evidence>
<dbReference type="Ensembl" id="ENSACAT00000012870.4">
    <property type="protein sequence ID" value="ENSACAP00000012614.4"/>
    <property type="gene ID" value="ENSACAG00000012831.4"/>
</dbReference>
<evidence type="ECO:0000256" key="6">
    <source>
        <dbReference type="ARBA" id="ARBA00022837"/>
    </source>
</evidence>
<dbReference type="GO" id="GO:0051560">
    <property type="term" value="P:mitochondrial calcium ion homeostasis"/>
    <property type="evidence" value="ECO:0000318"/>
    <property type="project" value="GO_Central"/>
</dbReference>
<dbReference type="AlphaFoldDB" id="G1KMW1"/>
<dbReference type="GeneTree" id="ENSGT00940000158059"/>
<dbReference type="PANTHER" id="PTHR13462">
    <property type="entry name" value="CALCIUM UNIPORTER PROTEIN, MITOCHONDRIAL"/>
    <property type="match status" value="1"/>
</dbReference>
<gene>
    <name evidence="13" type="primary">MCUB</name>
</gene>
<feature type="domain" description="Calcium uniporter protein C-terminal" evidence="12">
    <location>
        <begin position="225"/>
        <end position="427"/>
    </location>
</feature>
<comment type="similarity">
    <text evidence="2 10">Belongs to the MCU (TC 1.A.77) family.</text>
</comment>
<reference evidence="13" key="2">
    <citation type="submission" date="2025-08" db="UniProtKB">
        <authorList>
            <consortium name="Ensembl"/>
        </authorList>
    </citation>
    <scope>IDENTIFICATION</scope>
</reference>
<dbReference type="eggNOG" id="KOG2966">
    <property type="taxonomic scope" value="Eukaryota"/>
</dbReference>
<dbReference type="GO" id="GO:0036444">
    <property type="term" value="P:calcium import into the mitochondrion"/>
    <property type="evidence" value="ECO:0000318"/>
    <property type="project" value="GO_Central"/>
</dbReference>
<evidence type="ECO:0000256" key="11">
    <source>
        <dbReference type="SAM" id="MobiDB-lite"/>
    </source>
</evidence>
<feature type="transmembrane region" description="Helical" evidence="10">
    <location>
        <begin position="373"/>
        <end position="391"/>
    </location>
</feature>
<evidence type="ECO:0000259" key="12">
    <source>
        <dbReference type="Pfam" id="PF04678"/>
    </source>
</evidence>
<keyword evidence="4 10" id="KW-0109">Calcium transport</keyword>
<dbReference type="PANTHER" id="PTHR13462:SF6">
    <property type="entry name" value="CALCIUM UNIPORTER REGULATORY SUBUNIT MCUB, MITOCHONDRIAL"/>
    <property type="match status" value="1"/>
</dbReference>
<evidence type="ECO:0000256" key="7">
    <source>
        <dbReference type="ARBA" id="ARBA00022989"/>
    </source>
</evidence>
<dbReference type="Proteomes" id="UP000001646">
    <property type="component" value="Chromosome 5"/>
</dbReference>
<evidence type="ECO:0000256" key="5">
    <source>
        <dbReference type="ARBA" id="ARBA00022692"/>
    </source>
</evidence>
<evidence type="ECO:0000256" key="2">
    <source>
        <dbReference type="ARBA" id="ARBA00005653"/>
    </source>
</evidence>
<dbReference type="InterPro" id="IPR039055">
    <property type="entry name" value="MCU_fam"/>
</dbReference>
<dbReference type="Pfam" id="PF04678">
    <property type="entry name" value="MCU"/>
    <property type="match status" value="1"/>
</dbReference>
<keyword evidence="9 10" id="KW-0472">Membrane</keyword>
<name>G1KMW1_ANOCA</name>
<dbReference type="Bgee" id="ENSACAG00000012831">
    <property type="expression patterns" value="Expressed in hindlimb bud and 13 other cell types or tissues"/>
</dbReference>
<evidence type="ECO:0000256" key="3">
    <source>
        <dbReference type="ARBA" id="ARBA00022448"/>
    </source>
</evidence>
<dbReference type="GO" id="GO:1990246">
    <property type="term" value="C:uniplex complex"/>
    <property type="evidence" value="ECO:0000318"/>
    <property type="project" value="GO_Central"/>
</dbReference>
<evidence type="ECO:0000256" key="4">
    <source>
        <dbReference type="ARBA" id="ARBA00022568"/>
    </source>
</evidence>
<proteinExistence type="inferred from homology"/>
<evidence type="ECO:0000256" key="1">
    <source>
        <dbReference type="ARBA" id="ARBA00004141"/>
    </source>
</evidence>
<feature type="region of interest" description="Disordered" evidence="11">
    <location>
        <begin position="65"/>
        <end position="94"/>
    </location>
</feature>
<feature type="compositionally biased region" description="Basic and acidic residues" evidence="11">
    <location>
        <begin position="83"/>
        <end position="94"/>
    </location>
</feature>
<dbReference type="STRING" id="28377.ENSACAP00000012614"/>
<feature type="transmembrane region" description="Helical" evidence="10">
    <location>
        <begin position="342"/>
        <end position="361"/>
    </location>
</feature>
<accession>G1KMW1</accession>
<dbReference type="GO" id="GO:0019855">
    <property type="term" value="F:calcium channel inhibitor activity"/>
    <property type="evidence" value="ECO:0000318"/>
    <property type="project" value="GO_Central"/>
</dbReference>
<comment type="subcellular location">
    <subcellularLocation>
        <location evidence="1">Membrane</location>
        <topology evidence="1">Multi-pass membrane protein</topology>
    </subcellularLocation>
    <subcellularLocation>
        <location evidence="10">Mitochondrion inner membrane</location>
        <topology evidence="10">Multi-pass membrane protein</topology>
    </subcellularLocation>
</comment>
<organism evidence="13 14">
    <name type="scientific">Anolis carolinensis</name>
    <name type="common">Green anole</name>
    <name type="synonym">American chameleon</name>
    <dbReference type="NCBI Taxonomy" id="28377"/>
    <lineage>
        <taxon>Eukaryota</taxon>
        <taxon>Metazoa</taxon>
        <taxon>Chordata</taxon>
        <taxon>Craniata</taxon>
        <taxon>Vertebrata</taxon>
        <taxon>Euteleostomi</taxon>
        <taxon>Lepidosauria</taxon>
        <taxon>Squamata</taxon>
        <taxon>Bifurcata</taxon>
        <taxon>Unidentata</taxon>
        <taxon>Episquamata</taxon>
        <taxon>Toxicofera</taxon>
        <taxon>Iguania</taxon>
        <taxon>Dactyloidae</taxon>
        <taxon>Anolis</taxon>
    </lineage>
</organism>
<keyword evidence="10" id="KW-0496">Mitochondrion</keyword>
<reference evidence="13 14" key="1">
    <citation type="submission" date="2009-12" db="EMBL/GenBank/DDBJ databases">
        <title>The Genome Sequence of Anolis carolinensis (Green Anole Lizard).</title>
        <authorList>
            <consortium name="The Genome Sequencing Platform"/>
            <person name="Di Palma F."/>
            <person name="Alfoldi J."/>
            <person name="Heiman D."/>
            <person name="Young S."/>
            <person name="Grabherr M."/>
            <person name="Johnson J."/>
            <person name="Lander E.S."/>
            <person name="Lindblad-Toh K."/>
        </authorList>
    </citation>
    <scope>NUCLEOTIDE SEQUENCE [LARGE SCALE GENOMIC DNA]</scope>
    <source>
        <strain evidence="13 14">JBL SC #1</strain>
    </source>
</reference>
<dbReference type="InParanoid" id="G1KMW1"/>
<dbReference type="InterPro" id="IPR006769">
    <property type="entry name" value="MCU_C"/>
</dbReference>
<keyword evidence="5 10" id="KW-0812">Transmembrane</keyword>
<keyword evidence="6 10" id="KW-0106">Calcium</keyword>
<evidence type="ECO:0000313" key="14">
    <source>
        <dbReference type="Proteomes" id="UP000001646"/>
    </source>
</evidence>
<keyword evidence="10" id="KW-0999">Mitochondrion inner membrane</keyword>
<evidence type="ECO:0000256" key="9">
    <source>
        <dbReference type="ARBA" id="ARBA00023136"/>
    </source>
</evidence>
<protein>
    <recommendedName>
        <fullName evidence="10">Calcium uniporter regulatory subunit MCUb</fullName>
    </recommendedName>
</protein>
<evidence type="ECO:0000256" key="8">
    <source>
        <dbReference type="ARBA" id="ARBA00023065"/>
    </source>
</evidence>
<keyword evidence="14" id="KW-1185">Reference proteome</keyword>
<dbReference type="HOGENOM" id="CLU_056554_0_1_1"/>
<dbReference type="GO" id="GO:0110099">
    <property type="term" value="P:negative regulation of calcium import into the mitochondrion"/>
    <property type="evidence" value="ECO:0007669"/>
    <property type="project" value="Ensembl"/>
</dbReference>
<evidence type="ECO:0000256" key="10">
    <source>
        <dbReference type="RuleBase" id="RU367035"/>
    </source>
</evidence>
<keyword evidence="3 10" id="KW-0813">Transport</keyword>